<name>A0ABD0SP29_LOXSC</name>
<dbReference type="Pfam" id="PF03372">
    <property type="entry name" value="Exo_endo_phos"/>
    <property type="match status" value="1"/>
</dbReference>
<evidence type="ECO:0000259" key="1">
    <source>
        <dbReference type="PROSITE" id="PS50878"/>
    </source>
</evidence>
<evidence type="ECO:0000313" key="2">
    <source>
        <dbReference type="EMBL" id="KAL0821587.1"/>
    </source>
</evidence>
<dbReference type="InterPro" id="IPR043502">
    <property type="entry name" value="DNA/RNA_pol_sf"/>
</dbReference>
<dbReference type="SUPFAM" id="SSF56672">
    <property type="entry name" value="DNA/RNA polymerases"/>
    <property type="match status" value="1"/>
</dbReference>
<organism evidence="2 3">
    <name type="scientific">Loxostege sticticalis</name>
    <name type="common">Beet webworm moth</name>
    <dbReference type="NCBI Taxonomy" id="481309"/>
    <lineage>
        <taxon>Eukaryota</taxon>
        <taxon>Metazoa</taxon>
        <taxon>Ecdysozoa</taxon>
        <taxon>Arthropoda</taxon>
        <taxon>Hexapoda</taxon>
        <taxon>Insecta</taxon>
        <taxon>Pterygota</taxon>
        <taxon>Neoptera</taxon>
        <taxon>Endopterygota</taxon>
        <taxon>Lepidoptera</taxon>
        <taxon>Glossata</taxon>
        <taxon>Ditrysia</taxon>
        <taxon>Pyraloidea</taxon>
        <taxon>Crambidae</taxon>
        <taxon>Pyraustinae</taxon>
        <taxon>Loxostege</taxon>
    </lineage>
</organism>
<dbReference type="PANTHER" id="PTHR33332">
    <property type="entry name" value="REVERSE TRANSCRIPTASE DOMAIN-CONTAINING PROTEIN"/>
    <property type="match status" value="1"/>
</dbReference>
<feature type="domain" description="Reverse transcriptase" evidence="1">
    <location>
        <begin position="511"/>
        <end position="795"/>
    </location>
</feature>
<dbReference type="GO" id="GO:0071897">
    <property type="term" value="P:DNA biosynthetic process"/>
    <property type="evidence" value="ECO:0007669"/>
    <property type="project" value="UniProtKB-ARBA"/>
</dbReference>
<gene>
    <name evidence="2" type="ORF">ABMA28_005039</name>
</gene>
<dbReference type="InterPro" id="IPR036691">
    <property type="entry name" value="Endo/exonu/phosph_ase_sf"/>
</dbReference>
<dbReference type="AlphaFoldDB" id="A0ABD0SP29"/>
<dbReference type="EMBL" id="JBEDNZ010000017">
    <property type="protein sequence ID" value="KAL0821587.1"/>
    <property type="molecule type" value="Genomic_DNA"/>
</dbReference>
<dbReference type="PROSITE" id="PS50878">
    <property type="entry name" value="RT_POL"/>
    <property type="match status" value="1"/>
</dbReference>
<dbReference type="CDD" id="cd01650">
    <property type="entry name" value="RT_nLTR_like"/>
    <property type="match status" value="1"/>
</dbReference>
<proteinExistence type="predicted"/>
<dbReference type="Pfam" id="PF00078">
    <property type="entry name" value="RVT_1"/>
    <property type="match status" value="1"/>
</dbReference>
<reference evidence="2 3" key="1">
    <citation type="submission" date="2024-06" db="EMBL/GenBank/DDBJ databases">
        <title>A chromosome-level genome assembly of beet webworm, Loxostege sticticalis.</title>
        <authorList>
            <person name="Zhang Y."/>
        </authorList>
    </citation>
    <scope>NUCLEOTIDE SEQUENCE [LARGE SCALE GENOMIC DNA]</scope>
    <source>
        <strain evidence="2">AQ028</strain>
        <tissue evidence="2">Male pupae</tissue>
    </source>
</reference>
<accession>A0ABD0SP29</accession>
<comment type="caution">
    <text evidence="2">The sequence shown here is derived from an EMBL/GenBank/DDBJ whole genome shotgun (WGS) entry which is preliminary data.</text>
</comment>
<dbReference type="InterPro" id="IPR005135">
    <property type="entry name" value="Endo/exonuclease/phosphatase"/>
</dbReference>
<sequence length="985" mass="114444">MPTTTISEQNLEDIDYCKYTNLQTWYNAINEQKGQLQIVHINVCSLRKHFEELIAVLKECLHNLDVICLTEINIKKDEIYKYRLEGFNVYTWTREERRGGGILLYVKSDYMFTPKKSPVLHSEILFGEVLINNYKVTLIIIYRPPDNNKTCYITELEALLQRVPKRENLIIIGDININILKNELNAVSRRYLNMLSDQGMQCGIQDVTRECVVAGRRVASCVDHVFLRTGAAGALHTFTVTHKVADHYITGMTADINLQATISLPRACLNNKGVIKRLTDTSWQELLKCNDPIEIYNSIVKIFDDIYEACTFQCTQNNKRDSQLWVNKKLQNELEKRDLLFRKWKSHPDNHNFRLAYTRHRNYTNKLIKKTKNEYQKKKIIDCNGDMRKIWNNINNWLGRNKMSVDSVIERYMLQDKSKSGVSDGFCDTFTKEIENIKGQHQCQNLFLDRKMYVRETDVSFRFKKVQPYDVLRVIENMDCCKASGSDGVRVRDLKLVKHEISPVIAHFVNLSFKTGLYPNELKVAIIRPIYKNGSHKEFTNYRPIAILNVINKIVEKIIVSQITSFIENNQIISNVQHGFRPNRSTATALSEFVDYVNNALNEQKIVFAIFVDFKKAFDTLDHDGLLQSMMECGLRGPINTWFREYLRGRQLAVSVCGTKSRKGNIKYGVPTGSVYGPVGYIMHVNSMPNVIKKCKSFMYADDTCIVYSGTVQDRIQEAMQEDFDNVVRWAHDNRILINIDKTKCIPILSPFNKTKIINIKIKGYSYDCLHRAHANCNCVHIEMVQSYKYLGLIVDDRFSWIPHVDSVCNKLRSILGKLHYLKYMATRGTMYLVYHSLADAVISYGLGAYGLTFPVHLNKIKSLQIRILKLLVDYNVKKSLGGDYEKLFKLCKVLPVEYKLRMVIIMEQFGKTDHKHERKYAYQTRASKQPKLIVPKTKNYYGKRTRRWLTPVYSNELPHDLLHTVQSKKHLKSLLRRHYLSLCP</sequence>
<dbReference type="InterPro" id="IPR000477">
    <property type="entry name" value="RT_dom"/>
</dbReference>
<dbReference type="Gene3D" id="3.60.10.10">
    <property type="entry name" value="Endonuclease/exonuclease/phosphatase"/>
    <property type="match status" value="1"/>
</dbReference>
<dbReference type="SUPFAM" id="SSF56219">
    <property type="entry name" value="DNase I-like"/>
    <property type="match status" value="1"/>
</dbReference>
<dbReference type="Proteomes" id="UP001549921">
    <property type="component" value="Unassembled WGS sequence"/>
</dbReference>
<protein>
    <recommendedName>
        <fullName evidence="1">Reverse transcriptase domain-containing protein</fullName>
    </recommendedName>
</protein>
<evidence type="ECO:0000313" key="3">
    <source>
        <dbReference type="Proteomes" id="UP001549921"/>
    </source>
</evidence>